<dbReference type="Pfam" id="PF02585">
    <property type="entry name" value="PIG-L"/>
    <property type="match status" value="1"/>
</dbReference>
<organism evidence="1 2">
    <name type="scientific">Alicyclobacillus dauci</name>
    <dbReference type="NCBI Taxonomy" id="1475485"/>
    <lineage>
        <taxon>Bacteria</taxon>
        <taxon>Bacillati</taxon>
        <taxon>Bacillota</taxon>
        <taxon>Bacilli</taxon>
        <taxon>Bacillales</taxon>
        <taxon>Alicyclobacillaceae</taxon>
        <taxon>Alicyclobacillus</taxon>
    </lineage>
</organism>
<dbReference type="SUPFAM" id="SSF102588">
    <property type="entry name" value="LmbE-like"/>
    <property type="match status" value="1"/>
</dbReference>
<protein>
    <submittedName>
        <fullName evidence="1">PIG-L family deacetylase</fullName>
    </submittedName>
</protein>
<sequence length="249" mass="28168">MTITNKKIMLFVAHPDDEAYCSGTIARLAAHDNEIYMVIATEGNRGTHDPTVRPEQLAAQRKAEMAKAAKILGIHEVSWLGYEDGGLWNAPDFKEKAFGVIRKYRPDVLITFDPWKKYDFHSDHQTTGFVATEAAYLGNCVWYFPEHMDAGLGGHAPEEVYLFQPEETNYTVDVTEFLQAKLAAAAVHLSQSQDAGMNHLMRMQKLFDELNGKIRSDGGDFKQLLSDFSKLQAECTEHFHKVYDSNLYI</sequence>
<dbReference type="Gene3D" id="3.40.50.10320">
    <property type="entry name" value="LmbE-like"/>
    <property type="match status" value="1"/>
</dbReference>
<accession>A0ABY6YZ46</accession>
<evidence type="ECO:0000313" key="2">
    <source>
        <dbReference type="Proteomes" id="UP001164803"/>
    </source>
</evidence>
<dbReference type="Proteomes" id="UP001164803">
    <property type="component" value="Chromosome"/>
</dbReference>
<proteinExistence type="predicted"/>
<gene>
    <name evidence="1" type="ORF">NZD86_13095</name>
</gene>
<dbReference type="InterPro" id="IPR024078">
    <property type="entry name" value="LmbE-like_dom_sf"/>
</dbReference>
<name>A0ABY6YZ46_9BACL</name>
<keyword evidence="2" id="KW-1185">Reference proteome</keyword>
<dbReference type="PANTHER" id="PTHR12993:SF11">
    <property type="entry name" value="N-ACETYLGLUCOSAMINYL-PHOSPHATIDYLINOSITOL DE-N-ACETYLASE"/>
    <property type="match status" value="1"/>
</dbReference>
<dbReference type="PANTHER" id="PTHR12993">
    <property type="entry name" value="N-ACETYLGLUCOSAMINYL-PHOSPHATIDYLINOSITOL DE-N-ACETYLASE-RELATED"/>
    <property type="match status" value="1"/>
</dbReference>
<dbReference type="InterPro" id="IPR003737">
    <property type="entry name" value="GlcNAc_PI_deacetylase-related"/>
</dbReference>
<dbReference type="RefSeq" id="WP_268042296.1">
    <property type="nucleotide sequence ID" value="NZ_CP104064.1"/>
</dbReference>
<reference evidence="1" key="1">
    <citation type="submission" date="2022-08" db="EMBL/GenBank/DDBJ databases">
        <title>Alicyclobacillus dauci DSM2870, complete genome.</title>
        <authorList>
            <person name="Wang Q."/>
            <person name="Cai R."/>
            <person name="Wang Z."/>
        </authorList>
    </citation>
    <scope>NUCLEOTIDE SEQUENCE</scope>
    <source>
        <strain evidence="1">DSM 28700</strain>
    </source>
</reference>
<dbReference type="EMBL" id="CP104064">
    <property type="protein sequence ID" value="WAH35246.1"/>
    <property type="molecule type" value="Genomic_DNA"/>
</dbReference>
<evidence type="ECO:0000313" key="1">
    <source>
        <dbReference type="EMBL" id="WAH35246.1"/>
    </source>
</evidence>